<evidence type="ECO:0000256" key="2">
    <source>
        <dbReference type="ARBA" id="ARBA00010617"/>
    </source>
</evidence>
<evidence type="ECO:0000256" key="3">
    <source>
        <dbReference type="RuleBase" id="RU000461"/>
    </source>
</evidence>
<dbReference type="InterPro" id="IPR002397">
    <property type="entry name" value="Cyt_P450_B"/>
</dbReference>
<dbReference type="PRINTS" id="PR00385">
    <property type="entry name" value="P450"/>
</dbReference>
<keyword evidence="3" id="KW-0479">Metal-binding</keyword>
<dbReference type="InterPro" id="IPR001128">
    <property type="entry name" value="Cyt_P450"/>
</dbReference>
<dbReference type="EMBL" id="BJFL01000004">
    <property type="protein sequence ID" value="GDY29695.1"/>
    <property type="molecule type" value="Genomic_DNA"/>
</dbReference>
<dbReference type="RefSeq" id="WP_137812864.1">
    <property type="nucleotide sequence ID" value="NZ_BJFL01000004.1"/>
</dbReference>
<keyword evidence="3" id="KW-0408">Iron</keyword>
<protein>
    <submittedName>
        <fullName evidence="4">Cytochrome P450</fullName>
    </submittedName>
</protein>
<evidence type="ECO:0000256" key="1">
    <source>
        <dbReference type="ARBA" id="ARBA00001971"/>
    </source>
</evidence>
<comment type="cofactor">
    <cofactor evidence="1">
        <name>heme</name>
        <dbReference type="ChEBI" id="CHEBI:30413"/>
    </cofactor>
</comment>
<keyword evidence="3" id="KW-0560">Oxidoreductase</keyword>
<gene>
    <name evidence="4" type="ORF">GTS_13280</name>
</gene>
<dbReference type="SUPFAM" id="SSF48264">
    <property type="entry name" value="Cytochrome P450"/>
    <property type="match status" value="1"/>
</dbReference>
<dbReference type="InterPro" id="IPR036396">
    <property type="entry name" value="Cyt_P450_sf"/>
</dbReference>
<comment type="caution">
    <text evidence="4">The sequence shown here is derived from an EMBL/GenBank/DDBJ whole genome shotgun (WGS) entry which is preliminary data.</text>
</comment>
<dbReference type="PANTHER" id="PTHR24305:SF166">
    <property type="entry name" value="CYTOCHROME P450 12A4, MITOCHONDRIAL-RELATED"/>
    <property type="match status" value="1"/>
</dbReference>
<evidence type="ECO:0000313" key="4">
    <source>
        <dbReference type="EMBL" id="GDY29695.1"/>
    </source>
</evidence>
<sequence length="422" mass="46935">MNRDEFRLAVRAPSFLDSHATAPGVLELRPRPRPRLLVWHPEAVAWIHRNDQDLRHAGSRLLTRMLGQRSLLWTDGPRHLAYRRVLGPALTGRRREVHRQIVSDTAHSAIDALGPGDVIRVPRWTRDLTLRVISRIVLGRADGALLAPFSAWIENTLGAPHRALANRFLRTHAWWPIAMAPRPMFRRDLDRALVRSAEAAASTRPAGLAGLLRAGDGPLGHLDDGELRDQVASLLFAGYETTASSIAWTLYWLDRHDGVRRDILAELAATSDDGSDAARVPLLHAAVQEALRLTPPAIVTEKRILPADADLLGRTLPAGSVLTPCVYLAHRHPDRFPRPHRYDPGRFLGRRVSGAHYFPFGGGSRYCLGRDLALLEIRMIVAAVLRRRELRCVDPDVPRPELRGAASAPPANLRMVVTACHR</sequence>
<dbReference type="PANTHER" id="PTHR24305">
    <property type="entry name" value="CYTOCHROME P450"/>
    <property type="match status" value="1"/>
</dbReference>
<dbReference type="AlphaFoldDB" id="A0A4D4IZC4"/>
<dbReference type="GO" id="GO:0020037">
    <property type="term" value="F:heme binding"/>
    <property type="evidence" value="ECO:0007669"/>
    <property type="project" value="InterPro"/>
</dbReference>
<keyword evidence="5" id="KW-1185">Reference proteome</keyword>
<reference evidence="5" key="1">
    <citation type="submission" date="2019-04" db="EMBL/GenBank/DDBJ databases">
        <title>Draft genome sequence of Pseudonocardiaceae bacterium SL3-2-4.</title>
        <authorList>
            <person name="Ningsih F."/>
            <person name="Yokota A."/>
            <person name="Sakai Y."/>
            <person name="Nanatani K."/>
            <person name="Yabe S."/>
            <person name="Oetari A."/>
            <person name="Sjamsuridzal W."/>
        </authorList>
    </citation>
    <scope>NUCLEOTIDE SEQUENCE [LARGE SCALE GENOMIC DNA]</scope>
    <source>
        <strain evidence="5">SL3-2-4</strain>
    </source>
</reference>
<evidence type="ECO:0000313" key="5">
    <source>
        <dbReference type="Proteomes" id="UP000298860"/>
    </source>
</evidence>
<dbReference type="InterPro" id="IPR050121">
    <property type="entry name" value="Cytochrome_P450_monoxygenase"/>
</dbReference>
<keyword evidence="3" id="KW-0349">Heme</keyword>
<keyword evidence="3" id="KW-0503">Monooxygenase</keyword>
<dbReference type="GO" id="GO:0016705">
    <property type="term" value="F:oxidoreductase activity, acting on paired donors, with incorporation or reduction of molecular oxygen"/>
    <property type="evidence" value="ECO:0007669"/>
    <property type="project" value="InterPro"/>
</dbReference>
<dbReference type="GO" id="GO:0005506">
    <property type="term" value="F:iron ion binding"/>
    <property type="evidence" value="ECO:0007669"/>
    <property type="project" value="InterPro"/>
</dbReference>
<name>A0A4D4IZC4_9PSEU</name>
<proteinExistence type="inferred from homology"/>
<dbReference type="OrthoDB" id="5290182at2"/>
<dbReference type="Proteomes" id="UP000298860">
    <property type="component" value="Unassembled WGS sequence"/>
</dbReference>
<dbReference type="InterPro" id="IPR017972">
    <property type="entry name" value="Cyt_P450_CS"/>
</dbReference>
<organism evidence="4 5">
    <name type="scientific">Gandjariella thermophila</name>
    <dbReference type="NCBI Taxonomy" id="1931992"/>
    <lineage>
        <taxon>Bacteria</taxon>
        <taxon>Bacillati</taxon>
        <taxon>Actinomycetota</taxon>
        <taxon>Actinomycetes</taxon>
        <taxon>Pseudonocardiales</taxon>
        <taxon>Pseudonocardiaceae</taxon>
        <taxon>Gandjariella</taxon>
    </lineage>
</organism>
<accession>A0A4D4IZC4</accession>
<dbReference type="Pfam" id="PF00067">
    <property type="entry name" value="p450"/>
    <property type="match status" value="1"/>
</dbReference>
<dbReference type="Gene3D" id="1.10.630.10">
    <property type="entry name" value="Cytochrome P450"/>
    <property type="match status" value="1"/>
</dbReference>
<dbReference type="GO" id="GO:0004497">
    <property type="term" value="F:monooxygenase activity"/>
    <property type="evidence" value="ECO:0007669"/>
    <property type="project" value="UniProtKB-KW"/>
</dbReference>
<comment type="similarity">
    <text evidence="2 3">Belongs to the cytochrome P450 family.</text>
</comment>
<dbReference type="PRINTS" id="PR00359">
    <property type="entry name" value="BP450"/>
</dbReference>
<dbReference type="PROSITE" id="PS00086">
    <property type="entry name" value="CYTOCHROME_P450"/>
    <property type="match status" value="1"/>
</dbReference>